<dbReference type="InterPro" id="IPR007621">
    <property type="entry name" value="TPM_dom"/>
</dbReference>
<dbReference type="RefSeq" id="WP_057781892.1">
    <property type="nucleotide sequence ID" value="NZ_JAGGJQ010000001.1"/>
</dbReference>
<dbReference type="Pfam" id="PF04536">
    <property type="entry name" value="TPM_phosphatase"/>
    <property type="match status" value="1"/>
</dbReference>
<accession>A0A9X0YHA2</accession>
<gene>
    <name evidence="2" type="ORF">J2Z56_000032</name>
    <name evidence="3" type="ORF">J2Z57_000698</name>
</gene>
<evidence type="ECO:0000313" key="3">
    <source>
        <dbReference type="EMBL" id="MDQ0334271.1"/>
    </source>
</evidence>
<protein>
    <submittedName>
        <fullName evidence="2">Membrane protein</fullName>
    </submittedName>
</protein>
<dbReference type="OrthoDB" id="9786161at2"/>
<evidence type="ECO:0000313" key="5">
    <source>
        <dbReference type="Proteomes" id="UP001231587"/>
    </source>
</evidence>
<dbReference type="Gene3D" id="3.10.310.50">
    <property type="match status" value="1"/>
</dbReference>
<dbReference type="Proteomes" id="UP001231587">
    <property type="component" value="Unassembled WGS sequence"/>
</dbReference>
<dbReference type="EMBL" id="JAUSUU010000002">
    <property type="protein sequence ID" value="MDQ0334271.1"/>
    <property type="molecule type" value="Genomic_DNA"/>
</dbReference>
<name>A0A9X0YHA2_9FLAO</name>
<proteinExistence type="predicted"/>
<sequence>MNSKVERFLSQNEESEIVEAIRQAENETSGEIRIHIENTASIDVYERAMEVFHMLKMDNTKLQNGVLIYVAVADKTFVIYGDKGINDVVADDFWDTTKDVIQSYFKQGKFKEGLVAGVLRAGKELQANFPWDASDINELPNEISNG</sequence>
<reference evidence="2" key="1">
    <citation type="submission" date="2021-03" db="EMBL/GenBank/DDBJ databases">
        <title>Genomic Encyclopedia of Type Strains, Phase IV (KMG-IV): sequencing the most valuable type-strain genomes for metagenomic binning, comparative biology and taxonomic classification.</title>
        <authorList>
            <person name="Goeker M."/>
        </authorList>
    </citation>
    <scope>NUCLEOTIDE SEQUENCE</scope>
    <source>
        <strain evidence="2">DSM 15523</strain>
        <strain evidence="3 5">DSM 16476</strain>
    </source>
</reference>
<dbReference type="EMBL" id="JAGGJQ010000001">
    <property type="protein sequence ID" value="MBP1838136.1"/>
    <property type="molecule type" value="Genomic_DNA"/>
</dbReference>
<comment type="caution">
    <text evidence="2">The sequence shown here is derived from an EMBL/GenBank/DDBJ whole genome shotgun (WGS) entry which is preliminary data.</text>
</comment>
<dbReference type="PANTHER" id="PTHR30373:SF8">
    <property type="entry name" value="BLL7265 PROTEIN"/>
    <property type="match status" value="1"/>
</dbReference>
<evidence type="ECO:0000313" key="2">
    <source>
        <dbReference type="EMBL" id="MBP1838136.1"/>
    </source>
</evidence>
<keyword evidence="5" id="KW-1185">Reference proteome</keyword>
<organism evidence="2 4">
    <name type="scientific">Formosa algae</name>
    <dbReference type="NCBI Taxonomy" id="225843"/>
    <lineage>
        <taxon>Bacteria</taxon>
        <taxon>Pseudomonadati</taxon>
        <taxon>Bacteroidota</taxon>
        <taxon>Flavobacteriia</taxon>
        <taxon>Flavobacteriales</taxon>
        <taxon>Flavobacteriaceae</taxon>
        <taxon>Formosa</taxon>
    </lineage>
</organism>
<dbReference type="AlphaFoldDB" id="A0A9X0YHA2"/>
<dbReference type="PANTHER" id="PTHR30373">
    <property type="entry name" value="UPF0603 PROTEIN YGCG"/>
    <property type="match status" value="1"/>
</dbReference>
<evidence type="ECO:0000259" key="1">
    <source>
        <dbReference type="Pfam" id="PF04536"/>
    </source>
</evidence>
<dbReference type="Proteomes" id="UP001138672">
    <property type="component" value="Unassembled WGS sequence"/>
</dbReference>
<feature type="domain" description="TPM" evidence="1">
    <location>
        <begin position="7"/>
        <end position="122"/>
    </location>
</feature>
<evidence type="ECO:0000313" key="4">
    <source>
        <dbReference type="Proteomes" id="UP001138672"/>
    </source>
</evidence>